<dbReference type="GO" id="GO:0016747">
    <property type="term" value="F:acyltransferase activity, transferring groups other than amino-acyl groups"/>
    <property type="evidence" value="ECO:0007669"/>
    <property type="project" value="InterPro"/>
</dbReference>
<dbReference type="EMBL" id="BMMX01000015">
    <property type="protein sequence ID" value="GGK97965.1"/>
    <property type="molecule type" value="Genomic_DNA"/>
</dbReference>
<dbReference type="SUPFAM" id="SSF55729">
    <property type="entry name" value="Acyl-CoA N-acyltransferases (Nat)"/>
    <property type="match status" value="1"/>
</dbReference>
<dbReference type="InterPro" id="IPR016181">
    <property type="entry name" value="Acyl_CoA_acyltransferase"/>
</dbReference>
<reference evidence="2" key="2">
    <citation type="submission" date="2020-09" db="EMBL/GenBank/DDBJ databases">
        <authorList>
            <person name="Sun Q."/>
            <person name="Zhou Y."/>
        </authorList>
    </citation>
    <scope>NUCLEOTIDE SEQUENCE</scope>
    <source>
        <strain evidence="2">CGMCC 4.7299</strain>
    </source>
</reference>
<organism evidence="2 3">
    <name type="scientific">Mangrovihabitans endophyticus</name>
    <dbReference type="NCBI Taxonomy" id="1751298"/>
    <lineage>
        <taxon>Bacteria</taxon>
        <taxon>Bacillati</taxon>
        <taxon>Actinomycetota</taxon>
        <taxon>Actinomycetes</taxon>
        <taxon>Micromonosporales</taxon>
        <taxon>Micromonosporaceae</taxon>
        <taxon>Mangrovihabitans</taxon>
    </lineage>
</organism>
<dbReference type="Proteomes" id="UP000656042">
    <property type="component" value="Unassembled WGS sequence"/>
</dbReference>
<protein>
    <recommendedName>
        <fullName evidence="1">N-acetyltransferase domain-containing protein</fullName>
    </recommendedName>
</protein>
<dbReference type="InterPro" id="IPR000182">
    <property type="entry name" value="GNAT_dom"/>
</dbReference>
<accession>A0A8J3BZQ9</accession>
<evidence type="ECO:0000313" key="3">
    <source>
        <dbReference type="Proteomes" id="UP000656042"/>
    </source>
</evidence>
<evidence type="ECO:0000259" key="1">
    <source>
        <dbReference type="PROSITE" id="PS51186"/>
    </source>
</evidence>
<gene>
    <name evidence="2" type="ORF">GCM10012284_35270</name>
</gene>
<dbReference type="AlphaFoldDB" id="A0A8J3BZQ9"/>
<proteinExistence type="predicted"/>
<dbReference type="PROSITE" id="PS51186">
    <property type="entry name" value="GNAT"/>
    <property type="match status" value="1"/>
</dbReference>
<name>A0A8J3BZQ9_9ACTN</name>
<comment type="caution">
    <text evidence="2">The sequence shown here is derived from an EMBL/GenBank/DDBJ whole genome shotgun (WGS) entry which is preliminary data.</text>
</comment>
<evidence type="ECO:0000313" key="2">
    <source>
        <dbReference type="EMBL" id="GGK97965.1"/>
    </source>
</evidence>
<keyword evidence="3" id="KW-1185">Reference proteome</keyword>
<feature type="domain" description="N-acetyltransferase" evidence="1">
    <location>
        <begin position="1"/>
        <end position="159"/>
    </location>
</feature>
<dbReference type="Gene3D" id="3.40.630.30">
    <property type="match status" value="1"/>
</dbReference>
<sequence>MLRAAAEADRDVVLAWRNHPEVRSVSFTTHVITPDEHAGWWQRALDDPQRHVLIFEDGGVPAGVVTIDLRDSVPTWGFYLDVAGLSERGVLLPAWMRLEKETVDFAFGQLGLDRLGGETLASNRQVIALHRRFGFRETRRYEREVDGALQTVVWTERGRP</sequence>
<reference evidence="2" key="1">
    <citation type="journal article" date="2014" name="Int. J. Syst. Evol. Microbiol.">
        <title>Complete genome sequence of Corynebacterium casei LMG S-19264T (=DSM 44701T), isolated from a smear-ripened cheese.</title>
        <authorList>
            <consortium name="US DOE Joint Genome Institute (JGI-PGF)"/>
            <person name="Walter F."/>
            <person name="Albersmeier A."/>
            <person name="Kalinowski J."/>
            <person name="Ruckert C."/>
        </authorList>
    </citation>
    <scope>NUCLEOTIDE SEQUENCE</scope>
    <source>
        <strain evidence="2">CGMCC 4.7299</strain>
    </source>
</reference>
<dbReference type="RefSeq" id="WP_229715917.1">
    <property type="nucleotide sequence ID" value="NZ_BMMX01000015.1"/>
</dbReference>
<dbReference type="Pfam" id="PF13302">
    <property type="entry name" value="Acetyltransf_3"/>
    <property type="match status" value="1"/>
</dbReference>